<dbReference type="Proteomes" id="UP000193642">
    <property type="component" value="Unassembled WGS sequence"/>
</dbReference>
<sequence length="134" mass="14583">MATRFSKETVCGPDVAGRLSLDDETQISFCHWFDGLEKLDVGVVRLSDLGGGILRGWAAGWGEKERSLRETGGDGRRGGGEKERSLRETGGEGRRGGGEKDLSRRFTGGDGRRGGGEKERSLRPTDTEGTAWRR</sequence>
<gene>
    <name evidence="2" type="ORF">BCR33DRAFT_393718</name>
</gene>
<name>A0A1Y2BY49_9FUNG</name>
<feature type="compositionally biased region" description="Basic and acidic residues" evidence="1">
    <location>
        <begin position="64"/>
        <end position="104"/>
    </location>
</feature>
<accession>A0A1Y2BY49</accession>
<reference evidence="2 3" key="1">
    <citation type="submission" date="2016-07" db="EMBL/GenBank/DDBJ databases">
        <title>Pervasive Adenine N6-methylation of Active Genes in Fungi.</title>
        <authorList>
            <consortium name="DOE Joint Genome Institute"/>
            <person name="Mondo S.J."/>
            <person name="Dannebaum R.O."/>
            <person name="Kuo R.C."/>
            <person name="Labutti K."/>
            <person name="Haridas S."/>
            <person name="Kuo A."/>
            <person name="Salamov A."/>
            <person name="Ahrendt S.R."/>
            <person name="Lipzen A."/>
            <person name="Sullivan W."/>
            <person name="Andreopoulos W.B."/>
            <person name="Clum A."/>
            <person name="Lindquist E."/>
            <person name="Daum C."/>
            <person name="Ramamoorthy G.K."/>
            <person name="Gryganskyi A."/>
            <person name="Culley D."/>
            <person name="Magnuson J.K."/>
            <person name="James T.Y."/>
            <person name="O'Malley M.A."/>
            <person name="Stajich J.E."/>
            <person name="Spatafora J.W."/>
            <person name="Visel A."/>
            <person name="Grigoriev I.V."/>
        </authorList>
    </citation>
    <scope>NUCLEOTIDE SEQUENCE [LARGE SCALE GENOMIC DNA]</scope>
    <source>
        <strain evidence="2 3">JEL800</strain>
    </source>
</reference>
<organism evidence="2 3">
    <name type="scientific">Rhizoclosmatium globosum</name>
    <dbReference type="NCBI Taxonomy" id="329046"/>
    <lineage>
        <taxon>Eukaryota</taxon>
        <taxon>Fungi</taxon>
        <taxon>Fungi incertae sedis</taxon>
        <taxon>Chytridiomycota</taxon>
        <taxon>Chytridiomycota incertae sedis</taxon>
        <taxon>Chytridiomycetes</taxon>
        <taxon>Chytridiales</taxon>
        <taxon>Chytriomycetaceae</taxon>
        <taxon>Rhizoclosmatium</taxon>
    </lineage>
</organism>
<proteinExistence type="predicted"/>
<dbReference type="EMBL" id="MCGO01000039">
    <property type="protein sequence ID" value="ORY39666.1"/>
    <property type="molecule type" value="Genomic_DNA"/>
</dbReference>
<evidence type="ECO:0000256" key="1">
    <source>
        <dbReference type="SAM" id="MobiDB-lite"/>
    </source>
</evidence>
<protein>
    <submittedName>
        <fullName evidence="2">Uncharacterized protein</fullName>
    </submittedName>
</protein>
<feature type="region of interest" description="Disordered" evidence="1">
    <location>
        <begin position="64"/>
        <end position="134"/>
    </location>
</feature>
<comment type="caution">
    <text evidence="2">The sequence shown here is derived from an EMBL/GenBank/DDBJ whole genome shotgun (WGS) entry which is preliminary data.</text>
</comment>
<feature type="compositionally biased region" description="Basic and acidic residues" evidence="1">
    <location>
        <begin position="110"/>
        <end position="126"/>
    </location>
</feature>
<dbReference type="AlphaFoldDB" id="A0A1Y2BY49"/>
<keyword evidence="3" id="KW-1185">Reference proteome</keyword>
<evidence type="ECO:0000313" key="3">
    <source>
        <dbReference type="Proteomes" id="UP000193642"/>
    </source>
</evidence>
<evidence type="ECO:0000313" key="2">
    <source>
        <dbReference type="EMBL" id="ORY39666.1"/>
    </source>
</evidence>